<reference evidence="2 3" key="1">
    <citation type="submission" date="2018-02" db="EMBL/GenBank/DDBJ databases">
        <title>The genomes of Aspergillus section Nigri reveals drivers in fungal speciation.</title>
        <authorList>
            <consortium name="DOE Joint Genome Institute"/>
            <person name="Vesth T.C."/>
            <person name="Nybo J."/>
            <person name="Theobald S."/>
            <person name="Brandl J."/>
            <person name="Frisvad J.C."/>
            <person name="Nielsen K.F."/>
            <person name="Lyhne E.K."/>
            <person name="Kogle M.E."/>
            <person name="Kuo A."/>
            <person name="Riley R."/>
            <person name="Clum A."/>
            <person name="Nolan M."/>
            <person name="Lipzen A."/>
            <person name="Salamov A."/>
            <person name="Henrissat B."/>
            <person name="Wiebenga A."/>
            <person name="De vries R.P."/>
            <person name="Grigoriev I.V."/>
            <person name="Mortensen U.H."/>
            <person name="Andersen M.R."/>
            <person name="Baker S.E."/>
        </authorList>
    </citation>
    <scope>NUCLEOTIDE SEQUENCE [LARGE SCALE GENOMIC DNA]</scope>
    <source>
        <strain evidence="2 3">CBS 115571</strain>
    </source>
</reference>
<dbReference type="Proteomes" id="UP000249829">
    <property type="component" value="Unassembled WGS sequence"/>
</dbReference>
<evidence type="ECO:0000313" key="3">
    <source>
        <dbReference type="Proteomes" id="UP000249829"/>
    </source>
</evidence>
<keyword evidence="1" id="KW-0812">Transmembrane</keyword>
<evidence type="ECO:0000313" key="2">
    <source>
        <dbReference type="EMBL" id="PYI15320.1"/>
    </source>
</evidence>
<accession>A0A2V5HH16</accession>
<keyword evidence="1" id="KW-0472">Membrane</keyword>
<feature type="transmembrane region" description="Helical" evidence="1">
    <location>
        <begin position="35"/>
        <end position="54"/>
    </location>
</feature>
<dbReference type="AlphaFoldDB" id="A0A2V5HH16"/>
<sequence>FLSPSYSHPPPAVSAFDPAAITAASLPPPRLASTLGLVLCWSILLLLLLSLLPTEQWLPVKSKRILACRTSHLV</sequence>
<organism evidence="2 3">
    <name type="scientific">Aspergillus violaceofuscus (strain CBS 115571)</name>
    <dbReference type="NCBI Taxonomy" id="1450538"/>
    <lineage>
        <taxon>Eukaryota</taxon>
        <taxon>Fungi</taxon>
        <taxon>Dikarya</taxon>
        <taxon>Ascomycota</taxon>
        <taxon>Pezizomycotina</taxon>
        <taxon>Eurotiomycetes</taxon>
        <taxon>Eurotiomycetidae</taxon>
        <taxon>Eurotiales</taxon>
        <taxon>Aspergillaceae</taxon>
        <taxon>Aspergillus</taxon>
    </lineage>
</organism>
<protein>
    <submittedName>
        <fullName evidence="2">Uncharacterized protein</fullName>
    </submittedName>
</protein>
<keyword evidence="3" id="KW-1185">Reference proteome</keyword>
<proteinExistence type="predicted"/>
<name>A0A2V5HH16_ASPV1</name>
<gene>
    <name evidence="2" type="ORF">BO99DRAFT_484631</name>
</gene>
<feature type="non-terminal residue" evidence="2">
    <location>
        <position position="1"/>
    </location>
</feature>
<keyword evidence="1" id="KW-1133">Transmembrane helix</keyword>
<dbReference type="EMBL" id="KZ825189">
    <property type="protein sequence ID" value="PYI15320.1"/>
    <property type="molecule type" value="Genomic_DNA"/>
</dbReference>
<evidence type="ECO:0000256" key="1">
    <source>
        <dbReference type="SAM" id="Phobius"/>
    </source>
</evidence>